<sequence length="555" mass="61373">MQRQDFVSIGDRLAVVGGERHPHALRRLRETFPNLVVIAASEAPAQTPRLELREDASLAEGAFGIVVQPGDTPVIRLRGGPFSGVIYGMEELLAKGLWQAGGLAVPAEPLSGSPGLAYRAWWTWDHSTNWELSQIGHQEIGVFNPYGKPPAGFLADYKRAVDFASRNRIAAIIIYGFLRDSHGGIAAAQELCHYANERGVRIMPGIAVGAYGGVYWEGEHRYNLSTWLRGHPDIGSALEKGVGFQIADLDFPLSFPRSDYTVAACPSRPETMAWMTEAVSWLAETFAIGGINIESGDYGVCGCARCRARRGEREDGSRRAGDLESWSYADMADNFPRLMDAARAKRDDLWLYCELQWDNLLDPNAHGALAGMPEGGIYQHTLNRSYWNRLEATLSRDYVARLPTKTNIFRCQFASQWNGDRRTERYAFNGRVFSDMCRKAAATGVEGLTVWGEASPYNAPTELSYLAFGRFGYDPALDWETFLDADVAPLLGGRAAADRFIAIAEETDAQAELPETRLKALAGEALEGARSGDDDVARRWLSLADRITRRRYMGT</sequence>
<proteinExistence type="predicted"/>
<dbReference type="Proteomes" id="UP000553963">
    <property type="component" value="Unassembled WGS sequence"/>
</dbReference>
<name>A0A840AM02_9HYPH</name>
<evidence type="ECO:0000313" key="1">
    <source>
        <dbReference type="EMBL" id="MBB3931340.1"/>
    </source>
</evidence>
<dbReference type="RefSeq" id="WP_183398987.1">
    <property type="nucleotide sequence ID" value="NZ_JACIDS010000003.1"/>
</dbReference>
<protein>
    <submittedName>
        <fullName evidence="1">Uncharacterized protein</fullName>
    </submittedName>
</protein>
<accession>A0A840AM02</accession>
<gene>
    <name evidence="1" type="ORF">GGR25_002390</name>
</gene>
<evidence type="ECO:0000313" key="2">
    <source>
        <dbReference type="Proteomes" id="UP000553963"/>
    </source>
</evidence>
<comment type="caution">
    <text evidence="1">The sequence shown here is derived from an EMBL/GenBank/DDBJ whole genome shotgun (WGS) entry which is preliminary data.</text>
</comment>
<dbReference type="AlphaFoldDB" id="A0A840AM02"/>
<organism evidence="1 2">
    <name type="scientific">Kaistia hirudinis</name>
    <dbReference type="NCBI Taxonomy" id="1293440"/>
    <lineage>
        <taxon>Bacteria</taxon>
        <taxon>Pseudomonadati</taxon>
        <taxon>Pseudomonadota</taxon>
        <taxon>Alphaproteobacteria</taxon>
        <taxon>Hyphomicrobiales</taxon>
        <taxon>Kaistiaceae</taxon>
        <taxon>Kaistia</taxon>
    </lineage>
</organism>
<reference evidence="1 2" key="1">
    <citation type="submission" date="2020-08" db="EMBL/GenBank/DDBJ databases">
        <title>Genomic Encyclopedia of Type Strains, Phase IV (KMG-IV): sequencing the most valuable type-strain genomes for metagenomic binning, comparative biology and taxonomic classification.</title>
        <authorList>
            <person name="Goeker M."/>
        </authorList>
    </citation>
    <scope>NUCLEOTIDE SEQUENCE [LARGE SCALE GENOMIC DNA]</scope>
    <source>
        <strain evidence="1 2">DSM 25966</strain>
    </source>
</reference>
<keyword evidence="2" id="KW-1185">Reference proteome</keyword>
<dbReference type="EMBL" id="JACIDS010000003">
    <property type="protein sequence ID" value="MBB3931340.1"/>
    <property type="molecule type" value="Genomic_DNA"/>
</dbReference>